<evidence type="ECO:0000313" key="3">
    <source>
        <dbReference type="Proteomes" id="UP000735302"/>
    </source>
</evidence>
<accession>A0AAV3Z979</accession>
<sequence length="92" mass="9787">MNCCPRSDWISFGKPSLVKMEKRAPATSFAVILRSGTASAQRVDTSTSVSRYSYLSHETGSGPTRSITTLSKGSPKLGPVGTAQADLYQCEA</sequence>
<dbReference type="EMBL" id="BLXT01002074">
    <property type="protein sequence ID" value="GFN90997.1"/>
    <property type="molecule type" value="Genomic_DNA"/>
</dbReference>
<comment type="caution">
    <text evidence="2">The sequence shown here is derived from an EMBL/GenBank/DDBJ whole genome shotgun (WGS) entry which is preliminary data.</text>
</comment>
<proteinExistence type="predicted"/>
<protein>
    <submittedName>
        <fullName evidence="2">Uncharacterized protein</fullName>
    </submittedName>
</protein>
<evidence type="ECO:0000256" key="1">
    <source>
        <dbReference type="SAM" id="MobiDB-lite"/>
    </source>
</evidence>
<reference evidence="2 3" key="1">
    <citation type="journal article" date="2021" name="Elife">
        <title>Chloroplast acquisition without the gene transfer in kleptoplastic sea slugs, Plakobranchus ocellatus.</title>
        <authorList>
            <person name="Maeda T."/>
            <person name="Takahashi S."/>
            <person name="Yoshida T."/>
            <person name="Shimamura S."/>
            <person name="Takaki Y."/>
            <person name="Nagai Y."/>
            <person name="Toyoda A."/>
            <person name="Suzuki Y."/>
            <person name="Arimoto A."/>
            <person name="Ishii H."/>
            <person name="Satoh N."/>
            <person name="Nishiyama T."/>
            <person name="Hasebe M."/>
            <person name="Maruyama T."/>
            <person name="Minagawa J."/>
            <person name="Obokata J."/>
            <person name="Shigenobu S."/>
        </authorList>
    </citation>
    <scope>NUCLEOTIDE SEQUENCE [LARGE SCALE GENOMIC DNA]</scope>
</reference>
<organism evidence="2 3">
    <name type="scientific">Plakobranchus ocellatus</name>
    <dbReference type="NCBI Taxonomy" id="259542"/>
    <lineage>
        <taxon>Eukaryota</taxon>
        <taxon>Metazoa</taxon>
        <taxon>Spiralia</taxon>
        <taxon>Lophotrochozoa</taxon>
        <taxon>Mollusca</taxon>
        <taxon>Gastropoda</taxon>
        <taxon>Heterobranchia</taxon>
        <taxon>Euthyneura</taxon>
        <taxon>Panpulmonata</taxon>
        <taxon>Sacoglossa</taxon>
        <taxon>Placobranchoidea</taxon>
        <taxon>Plakobranchidae</taxon>
        <taxon>Plakobranchus</taxon>
    </lineage>
</organism>
<feature type="compositionally biased region" description="Polar residues" evidence="1">
    <location>
        <begin position="56"/>
        <end position="72"/>
    </location>
</feature>
<keyword evidence="3" id="KW-1185">Reference proteome</keyword>
<feature type="region of interest" description="Disordered" evidence="1">
    <location>
        <begin position="56"/>
        <end position="75"/>
    </location>
</feature>
<gene>
    <name evidence="2" type="ORF">PoB_001750300</name>
</gene>
<evidence type="ECO:0000313" key="2">
    <source>
        <dbReference type="EMBL" id="GFN90997.1"/>
    </source>
</evidence>
<dbReference type="Proteomes" id="UP000735302">
    <property type="component" value="Unassembled WGS sequence"/>
</dbReference>
<dbReference type="AlphaFoldDB" id="A0AAV3Z979"/>
<name>A0AAV3Z979_9GAST</name>